<proteinExistence type="predicted"/>
<evidence type="ECO:0000259" key="1">
    <source>
        <dbReference type="SMART" id="SM00858"/>
    </source>
</evidence>
<feature type="domain" description="SAF" evidence="1">
    <location>
        <begin position="46"/>
        <end position="117"/>
    </location>
</feature>
<evidence type="ECO:0000313" key="3">
    <source>
        <dbReference type="Proteomes" id="UP000298781"/>
    </source>
</evidence>
<dbReference type="Pfam" id="PF16976">
    <property type="entry name" value="RcpC"/>
    <property type="match status" value="1"/>
</dbReference>
<dbReference type="InterPro" id="IPR013974">
    <property type="entry name" value="SAF"/>
</dbReference>
<dbReference type="InterPro" id="IPR017592">
    <property type="entry name" value="Pilus_assmbl_Flp-typ_CpaB"/>
</dbReference>
<dbReference type="OrthoDB" id="163768at2"/>
<accession>A0A4D7BNI0</accession>
<protein>
    <submittedName>
        <fullName evidence="2">Flp pilus assembly protein CpaB</fullName>
    </submittedName>
</protein>
<evidence type="ECO:0000313" key="2">
    <source>
        <dbReference type="EMBL" id="QCI69182.1"/>
    </source>
</evidence>
<dbReference type="AlphaFoldDB" id="A0A4D7BNI0"/>
<dbReference type="Proteomes" id="UP000298781">
    <property type="component" value="Chromosome"/>
</dbReference>
<organism evidence="2 3">
    <name type="scientific">Phreatobacter stygius</name>
    <dbReference type="NCBI Taxonomy" id="1940610"/>
    <lineage>
        <taxon>Bacteria</taxon>
        <taxon>Pseudomonadati</taxon>
        <taxon>Pseudomonadota</taxon>
        <taxon>Alphaproteobacteria</taxon>
        <taxon>Hyphomicrobiales</taxon>
        <taxon>Phreatobacteraceae</taxon>
        <taxon>Phreatobacter</taxon>
    </lineage>
</organism>
<dbReference type="CDD" id="cd11614">
    <property type="entry name" value="SAF_CpaB_FlgA_like"/>
    <property type="match status" value="1"/>
</dbReference>
<keyword evidence="3" id="KW-1185">Reference proteome</keyword>
<dbReference type="EMBL" id="CP039690">
    <property type="protein sequence ID" value="QCI69182.1"/>
    <property type="molecule type" value="Genomic_DNA"/>
</dbReference>
<gene>
    <name evidence="2" type="primary">cpaB</name>
    <name evidence="2" type="ORF">E8M01_12360</name>
</gene>
<dbReference type="NCBIfam" id="TIGR03177">
    <property type="entry name" value="pilus_cpaB"/>
    <property type="match status" value="1"/>
</dbReference>
<sequence length="283" mass="29556">MKPAQIVVIAVALGAGGLAAMLMGGRRAPAPVVQQTVAPAPEMRTVDVLVASVDVPMGKVLLPSDIQWRRWPEEAGSDNFVVRRSGNNGQAAMDEAIGSIARTSFVQGEPIRPAKLIKGGRGFMSAILAPGMRAIAAPIDDPSRGAGAFILPNDRVDVILARRNGTAAAQAEGMSHTSSTVLRNVRVLAVDQVVEERNGEKTIVGRTATLELTPVQAETLALARELGTLSLALRSLADSASSNLAGEAGDDGDPMFSSRHGNRMTIVRHGTVQSVPTSTQGTE</sequence>
<dbReference type="InterPro" id="IPR031571">
    <property type="entry name" value="RcpC_dom"/>
</dbReference>
<dbReference type="SMART" id="SM00858">
    <property type="entry name" value="SAF"/>
    <property type="match status" value="1"/>
</dbReference>
<reference evidence="2 3" key="1">
    <citation type="submission" date="2019-04" db="EMBL/GenBank/DDBJ databases">
        <title>Phreatobacter aquaticus sp. nov.</title>
        <authorList>
            <person name="Choi A."/>
        </authorList>
    </citation>
    <scope>NUCLEOTIDE SEQUENCE [LARGE SCALE GENOMIC DNA]</scope>
    <source>
        <strain evidence="2 3">KCTC 52518</strain>
    </source>
</reference>
<name>A0A4D7BNI0_9HYPH</name>
<dbReference type="Pfam" id="PF08666">
    <property type="entry name" value="SAF"/>
    <property type="match status" value="1"/>
</dbReference>
<dbReference type="KEGG" id="pstg:E8M01_12360"/>